<dbReference type="SUPFAM" id="SSF48726">
    <property type="entry name" value="Immunoglobulin"/>
    <property type="match status" value="2"/>
</dbReference>
<dbReference type="GO" id="GO:0032589">
    <property type="term" value="C:neuron projection membrane"/>
    <property type="evidence" value="ECO:0007669"/>
    <property type="project" value="TreeGrafter"/>
</dbReference>
<dbReference type="Gene3D" id="2.60.40.10">
    <property type="entry name" value="Immunoglobulins"/>
    <property type="match status" value="2"/>
</dbReference>
<dbReference type="SMART" id="SM00408">
    <property type="entry name" value="IGc2"/>
    <property type="match status" value="2"/>
</dbReference>
<dbReference type="EMBL" id="CACVKT020002520">
    <property type="protein sequence ID" value="CAC5378255.1"/>
    <property type="molecule type" value="Genomic_DNA"/>
</dbReference>
<dbReference type="InterPro" id="IPR037448">
    <property type="entry name" value="Zig-8"/>
</dbReference>
<dbReference type="AlphaFoldDB" id="A0A6J8B332"/>
<dbReference type="PROSITE" id="PS50835">
    <property type="entry name" value="IG_LIKE"/>
    <property type="match status" value="2"/>
</dbReference>
<name>A0A6J8B332_MYTCO</name>
<accession>A0A6J8B332</accession>
<dbReference type="PANTHER" id="PTHR23279:SF36">
    <property type="entry name" value="DEFECTIVE PROBOSCIS EXTENSION RESPONSE 9, ISOFORM A"/>
    <property type="match status" value="1"/>
</dbReference>
<dbReference type="Proteomes" id="UP000507470">
    <property type="component" value="Unassembled WGS sequence"/>
</dbReference>
<gene>
    <name evidence="2" type="ORF">MCOR_14470</name>
</gene>
<feature type="domain" description="Ig-like" evidence="1">
    <location>
        <begin position="173"/>
        <end position="275"/>
    </location>
</feature>
<feature type="domain" description="Ig-like" evidence="1">
    <location>
        <begin position="61"/>
        <end position="163"/>
    </location>
</feature>
<dbReference type="InterPro" id="IPR013151">
    <property type="entry name" value="Immunoglobulin_dom"/>
</dbReference>
<dbReference type="OrthoDB" id="6365338at2759"/>
<evidence type="ECO:0000259" key="1">
    <source>
        <dbReference type="PROSITE" id="PS50835"/>
    </source>
</evidence>
<protein>
    <recommendedName>
        <fullName evidence="1">Ig-like domain-containing protein</fullName>
    </recommendedName>
</protein>
<dbReference type="GO" id="GO:0050808">
    <property type="term" value="P:synapse organization"/>
    <property type="evidence" value="ECO:0007669"/>
    <property type="project" value="TreeGrafter"/>
</dbReference>
<organism evidence="2 3">
    <name type="scientific">Mytilus coruscus</name>
    <name type="common">Sea mussel</name>
    <dbReference type="NCBI Taxonomy" id="42192"/>
    <lineage>
        <taxon>Eukaryota</taxon>
        <taxon>Metazoa</taxon>
        <taxon>Spiralia</taxon>
        <taxon>Lophotrochozoa</taxon>
        <taxon>Mollusca</taxon>
        <taxon>Bivalvia</taxon>
        <taxon>Autobranchia</taxon>
        <taxon>Pteriomorphia</taxon>
        <taxon>Mytilida</taxon>
        <taxon>Mytiloidea</taxon>
        <taxon>Mytilidae</taxon>
        <taxon>Mytilinae</taxon>
        <taxon>Mytilus</taxon>
    </lineage>
</organism>
<dbReference type="InterPro" id="IPR013783">
    <property type="entry name" value="Ig-like_fold"/>
</dbReference>
<reference evidence="2 3" key="1">
    <citation type="submission" date="2020-06" db="EMBL/GenBank/DDBJ databases">
        <authorList>
            <person name="Li R."/>
            <person name="Bekaert M."/>
        </authorList>
    </citation>
    <scope>NUCLEOTIDE SEQUENCE [LARGE SCALE GENOMIC DNA]</scope>
    <source>
        <strain evidence="3">wild</strain>
    </source>
</reference>
<evidence type="ECO:0000313" key="2">
    <source>
        <dbReference type="EMBL" id="CAC5378255.1"/>
    </source>
</evidence>
<evidence type="ECO:0000313" key="3">
    <source>
        <dbReference type="Proteomes" id="UP000507470"/>
    </source>
</evidence>
<keyword evidence="3" id="KW-1185">Reference proteome</keyword>
<proteinExistence type="predicted"/>
<dbReference type="Pfam" id="PF00047">
    <property type="entry name" value="ig"/>
    <property type="match status" value="2"/>
</dbReference>
<dbReference type="SMART" id="SM00409">
    <property type="entry name" value="IG"/>
    <property type="match status" value="2"/>
</dbReference>
<dbReference type="InterPro" id="IPR003598">
    <property type="entry name" value="Ig_sub2"/>
</dbReference>
<dbReference type="InterPro" id="IPR007110">
    <property type="entry name" value="Ig-like_dom"/>
</dbReference>
<dbReference type="InterPro" id="IPR036179">
    <property type="entry name" value="Ig-like_dom_sf"/>
</dbReference>
<sequence>MLPLAFDISSRTLLTEETNRLENDVSPRGMSDITVMIPVDKTVFITVNNTKGKAQRQQLIPSFIPDKTNHVVVNRGDTAILKCKIRNLGPKAPVWRKVSEFFPLSVGKMMYAPNEEMSIDYHENDPITTSINLIIKQAKPSHSGTYECQISAAEVYTYHVNLTVLRHPIPVQPSIRLTGTKYLNAYQRLNLTCNATGTLRAPEAIDWFFDGNLIDEKKKKWRNRVVVSNFIPEDSGRSCISQLTVERVQFEDAGIYVCRSSAPSINTDVETTSINVHVLGGDNSQNDPQQQSESKASARLGSGFYLILMLIFSKTLR</sequence>
<dbReference type="InterPro" id="IPR003599">
    <property type="entry name" value="Ig_sub"/>
</dbReference>
<dbReference type="PANTHER" id="PTHR23279">
    <property type="entry name" value="DEFECTIVE PROBOSCIS EXTENSION RESPONSE DPR -RELATED"/>
    <property type="match status" value="1"/>
</dbReference>